<evidence type="ECO:0000259" key="1">
    <source>
        <dbReference type="Pfam" id="PF07596"/>
    </source>
</evidence>
<proteinExistence type="predicted"/>
<evidence type="ECO:0000313" key="2">
    <source>
        <dbReference type="EMBL" id="MDG3006943.1"/>
    </source>
</evidence>
<keyword evidence="3" id="KW-1185">Reference proteome</keyword>
<dbReference type="PANTHER" id="PTHR30093">
    <property type="entry name" value="GENERAL SECRETION PATHWAY PROTEIN G"/>
    <property type="match status" value="1"/>
</dbReference>
<accession>A0ABT6FHT5</accession>
<name>A0ABT6FHT5_9BACT</name>
<dbReference type="InterPro" id="IPR011453">
    <property type="entry name" value="DUF1559"/>
</dbReference>
<dbReference type="NCBIfam" id="TIGR02532">
    <property type="entry name" value="IV_pilin_GFxxxE"/>
    <property type="match status" value="1"/>
</dbReference>
<dbReference type="InterPro" id="IPR027558">
    <property type="entry name" value="Pre_pil_HX9DG_C"/>
</dbReference>
<dbReference type="Gene3D" id="3.30.700.10">
    <property type="entry name" value="Glycoprotein, Type 4 Pilin"/>
    <property type="match status" value="1"/>
</dbReference>
<dbReference type="NCBIfam" id="TIGR04294">
    <property type="entry name" value="pre_pil_HX9DG"/>
    <property type="match status" value="1"/>
</dbReference>
<dbReference type="InterPro" id="IPR012902">
    <property type="entry name" value="N_methyl_site"/>
</dbReference>
<sequence>MHVAASRKRGFTLIELLVVIAIIAVLIALLLPAVQAAREAARRSQCTNNLKQLGLALHNYESANGGFPWNQCSGRADYNWNDYQVAHGRSAHSLMLPYIEQQTVANAFNYSWGVQFTGLELPVVQATAVRTVISGFLCPSDGLGVGRNCYLVSNGTNYDWHSRTEGAGVFGRPDNDATNEADTRYGAGTIAAITDGTSNTVAFAERPRGDNSGGKKSISDIYVGAGMPNPPTFVASNAADTQVITTQMMPACAAFAQANPTSTWNNTGGSWGNSNYSQTTFNFMITPNSKTPDCSNWGGIGIGYGFHTPRSYHAGGVNVGLADGSVRFIKDSIALQTWYALGTRSGGEVVGSDSY</sequence>
<protein>
    <submittedName>
        <fullName evidence="2">DUF1559 domain-containing protein</fullName>
    </submittedName>
</protein>
<dbReference type="Pfam" id="PF07963">
    <property type="entry name" value="N_methyl"/>
    <property type="match status" value="1"/>
</dbReference>
<comment type="caution">
    <text evidence="2">The sequence shown here is derived from an EMBL/GenBank/DDBJ whole genome shotgun (WGS) entry which is preliminary data.</text>
</comment>
<dbReference type="PROSITE" id="PS00409">
    <property type="entry name" value="PROKAR_NTER_METHYL"/>
    <property type="match status" value="1"/>
</dbReference>
<dbReference type="Proteomes" id="UP001216907">
    <property type="component" value="Unassembled WGS sequence"/>
</dbReference>
<dbReference type="SUPFAM" id="SSF54523">
    <property type="entry name" value="Pili subunits"/>
    <property type="match status" value="1"/>
</dbReference>
<organism evidence="2 3">
    <name type="scientific">Paludisphaera mucosa</name>
    <dbReference type="NCBI Taxonomy" id="3030827"/>
    <lineage>
        <taxon>Bacteria</taxon>
        <taxon>Pseudomonadati</taxon>
        <taxon>Planctomycetota</taxon>
        <taxon>Planctomycetia</taxon>
        <taxon>Isosphaerales</taxon>
        <taxon>Isosphaeraceae</taxon>
        <taxon>Paludisphaera</taxon>
    </lineage>
</organism>
<reference evidence="2 3" key="1">
    <citation type="submission" date="2023-03" db="EMBL/GenBank/DDBJ databases">
        <title>Paludisphaera mucosa sp. nov. a novel planctomycete from northern fen.</title>
        <authorList>
            <person name="Ivanova A."/>
        </authorList>
    </citation>
    <scope>NUCLEOTIDE SEQUENCE [LARGE SCALE GENOMIC DNA]</scope>
    <source>
        <strain evidence="2 3">Pla2</strain>
    </source>
</reference>
<dbReference type="InterPro" id="IPR045584">
    <property type="entry name" value="Pilin-like"/>
</dbReference>
<dbReference type="Pfam" id="PF07596">
    <property type="entry name" value="SBP_bac_10"/>
    <property type="match status" value="1"/>
</dbReference>
<feature type="domain" description="DUF1559" evidence="1">
    <location>
        <begin position="35"/>
        <end position="335"/>
    </location>
</feature>
<dbReference type="PANTHER" id="PTHR30093:SF2">
    <property type="entry name" value="TYPE II SECRETION SYSTEM PROTEIN H"/>
    <property type="match status" value="1"/>
</dbReference>
<dbReference type="EMBL" id="JARRAG010000002">
    <property type="protein sequence ID" value="MDG3006943.1"/>
    <property type="molecule type" value="Genomic_DNA"/>
</dbReference>
<gene>
    <name evidence="2" type="ORF">PZE19_24490</name>
</gene>
<dbReference type="RefSeq" id="WP_277863234.1">
    <property type="nucleotide sequence ID" value="NZ_JARRAG010000002.1"/>
</dbReference>
<evidence type="ECO:0000313" key="3">
    <source>
        <dbReference type="Proteomes" id="UP001216907"/>
    </source>
</evidence>